<accession>A0A0R3T140</accession>
<evidence type="ECO:0000259" key="2">
    <source>
        <dbReference type="PROSITE" id="PS50222"/>
    </source>
</evidence>
<dbReference type="InterPro" id="IPR002048">
    <property type="entry name" value="EF_hand_dom"/>
</dbReference>
<dbReference type="AlphaFoldDB" id="A0A0R3T140"/>
<dbReference type="Proteomes" id="UP000278807">
    <property type="component" value="Unassembled WGS sequence"/>
</dbReference>
<evidence type="ECO:0000256" key="1">
    <source>
        <dbReference type="SAM" id="MobiDB-lite"/>
    </source>
</evidence>
<evidence type="ECO:0000313" key="3">
    <source>
        <dbReference type="EMBL" id="VDN96432.1"/>
    </source>
</evidence>
<dbReference type="STRING" id="102285.A0A0R3T140"/>
<organism evidence="5">
    <name type="scientific">Rodentolepis nana</name>
    <name type="common">Dwarf tapeworm</name>
    <name type="synonym">Hymenolepis nana</name>
    <dbReference type="NCBI Taxonomy" id="102285"/>
    <lineage>
        <taxon>Eukaryota</taxon>
        <taxon>Metazoa</taxon>
        <taxon>Spiralia</taxon>
        <taxon>Lophotrochozoa</taxon>
        <taxon>Platyhelminthes</taxon>
        <taxon>Cestoda</taxon>
        <taxon>Eucestoda</taxon>
        <taxon>Cyclophyllidea</taxon>
        <taxon>Hymenolepididae</taxon>
        <taxon>Rodentolepis</taxon>
    </lineage>
</organism>
<evidence type="ECO:0000313" key="5">
    <source>
        <dbReference type="WBParaSite" id="HNAJ_0000057201-mRNA-1"/>
    </source>
</evidence>
<dbReference type="WBParaSite" id="HNAJ_0000057201-mRNA-1">
    <property type="protein sequence ID" value="HNAJ_0000057201-mRNA-1"/>
    <property type="gene ID" value="HNAJ_0000057201"/>
</dbReference>
<dbReference type="GO" id="GO:0005509">
    <property type="term" value="F:calcium ion binding"/>
    <property type="evidence" value="ECO:0007669"/>
    <property type="project" value="InterPro"/>
</dbReference>
<gene>
    <name evidence="3" type="ORF">HNAJ_LOCUS573</name>
</gene>
<feature type="domain" description="EF-hand" evidence="2">
    <location>
        <begin position="94"/>
        <end position="129"/>
    </location>
</feature>
<protein>
    <submittedName>
        <fullName evidence="5">EF-hand domain-containing protein</fullName>
    </submittedName>
</protein>
<name>A0A0R3T140_RODNA</name>
<reference evidence="3 4" key="2">
    <citation type="submission" date="2018-11" db="EMBL/GenBank/DDBJ databases">
        <authorList>
            <consortium name="Pathogen Informatics"/>
        </authorList>
    </citation>
    <scope>NUCLEOTIDE SEQUENCE [LARGE SCALE GENOMIC DNA]</scope>
</reference>
<dbReference type="PROSITE" id="PS50222">
    <property type="entry name" value="EF_HAND_2"/>
    <property type="match status" value="1"/>
</dbReference>
<evidence type="ECO:0000313" key="4">
    <source>
        <dbReference type="Proteomes" id="UP000278807"/>
    </source>
</evidence>
<proteinExistence type="predicted"/>
<sequence>MDLFAPLLKLFGPLHGLGGNAGPLQNAIASGLGGALFGRAYEEEPQDLEEKNEQREGTVTGPPQAGGNIGFVPELTSQMASGLLGGGGSSGSGSASGFVETILSMFDSNHDGLLTKNEAKKAASQFDIGSRELK</sequence>
<dbReference type="EMBL" id="UZAE01000168">
    <property type="protein sequence ID" value="VDN96432.1"/>
    <property type="molecule type" value="Genomic_DNA"/>
</dbReference>
<reference evidence="5" key="1">
    <citation type="submission" date="2017-02" db="UniProtKB">
        <authorList>
            <consortium name="WormBaseParasite"/>
        </authorList>
    </citation>
    <scope>IDENTIFICATION</scope>
</reference>
<keyword evidence="4" id="KW-1185">Reference proteome</keyword>
<feature type="region of interest" description="Disordered" evidence="1">
    <location>
        <begin position="41"/>
        <end position="71"/>
    </location>
</feature>
<dbReference type="OrthoDB" id="120976at2759"/>